<dbReference type="Pfam" id="PF10309">
    <property type="entry name" value="NCBP3"/>
    <property type="match status" value="1"/>
</dbReference>
<reference evidence="3" key="1">
    <citation type="submission" date="2016-02" db="EMBL/GenBank/DDBJ databases">
        <title>Comparative genomics of biotechnologically important yeasts.</title>
        <authorList>
            <consortium name="DOE Joint Genome Institute"/>
            <person name="Riley R."/>
            <person name="Haridas S."/>
            <person name="Wolfe K.H."/>
            <person name="Lopes M.R."/>
            <person name="Hittinger C.T."/>
            <person name="Goker M."/>
            <person name="Salamov A."/>
            <person name="Wisecaver J."/>
            <person name="Long T.M."/>
            <person name="Aerts A.L."/>
            <person name="Barry K."/>
            <person name="Choi C."/>
            <person name="Clum A."/>
            <person name="Coughlan A.Y."/>
            <person name="Deshpande S."/>
            <person name="Douglass A.P."/>
            <person name="Hanson S.J."/>
            <person name="Klenk H.-P."/>
            <person name="Labutti K."/>
            <person name="Lapidus A."/>
            <person name="Lindquist E."/>
            <person name="Lipzen A."/>
            <person name="Meier-Kolthoff J.P."/>
            <person name="Ohm R.A."/>
            <person name="Otillar R.P."/>
            <person name="Pangilinan J."/>
            <person name="Peng Y."/>
            <person name="Rokas A."/>
            <person name="Rosa C.A."/>
            <person name="Scheuner C."/>
            <person name="Sibirny A.A."/>
            <person name="Slot J.C."/>
            <person name="Stielow J.B."/>
            <person name="Sun H."/>
            <person name="Kurtzman C.P."/>
            <person name="Blackwell M."/>
            <person name="Jeffries T.W."/>
            <person name="Grigoriev I.V."/>
        </authorList>
    </citation>
    <scope>NUCLEOTIDE SEQUENCE [LARGE SCALE GENOMIC DNA]</scope>
    <source>
        <strain evidence="3">NRRL Y-17796</strain>
    </source>
</reference>
<dbReference type="GO" id="GO:0005634">
    <property type="term" value="C:nucleus"/>
    <property type="evidence" value="ECO:0007669"/>
    <property type="project" value="TreeGrafter"/>
</dbReference>
<dbReference type="Proteomes" id="UP000095023">
    <property type="component" value="Unassembled WGS sequence"/>
</dbReference>
<sequence>MADYELNVDQSENGDAGRGVLRSYDDENDENSNTTMPDAYSLRPNALNIQGLDDMSTDDLIEYTRHYVKPTDAKSLVLGIRPKIEWVNDTSANLVFEDEVTATQALLNLTDESAYANGLPDKSILRRAKPLPEALLQKPAVDLMEDAPKDRISELYIRECRSTDRKERNAREKSKYYLFYGDPIEQRRRKIEERRKQRNRSRSPTGSRGSGYRERDNKPLSIKDAARRSLRHRIELDGDDLFPTLKPSNKSNTDLRSRIGK</sequence>
<evidence type="ECO:0000313" key="2">
    <source>
        <dbReference type="EMBL" id="ODV91391.1"/>
    </source>
</evidence>
<dbReference type="InterPro" id="IPR019416">
    <property type="entry name" value="NCBP3"/>
</dbReference>
<proteinExistence type="predicted"/>
<dbReference type="PANTHER" id="PTHR16291:SF0">
    <property type="entry name" value="NUCLEAR CAP-BINDING PROTEIN SUBUNIT 3"/>
    <property type="match status" value="1"/>
</dbReference>
<protein>
    <submittedName>
        <fullName evidence="2">Uncharacterized protein</fullName>
    </submittedName>
</protein>
<organism evidence="2 3">
    <name type="scientific">Tortispora caseinolytica NRRL Y-17796</name>
    <dbReference type="NCBI Taxonomy" id="767744"/>
    <lineage>
        <taxon>Eukaryota</taxon>
        <taxon>Fungi</taxon>
        <taxon>Dikarya</taxon>
        <taxon>Ascomycota</taxon>
        <taxon>Saccharomycotina</taxon>
        <taxon>Trigonopsidomycetes</taxon>
        <taxon>Trigonopsidales</taxon>
        <taxon>Trigonopsidaceae</taxon>
        <taxon>Tortispora</taxon>
    </lineage>
</organism>
<feature type="region of interest" description="Disordered" evidence="1">
    <location>
        <begin position="239"/>
        <end position="261"/>
    </location>
</feature>
<dbReference type="EMBL" id="KV453842">
    <property type="protein sequence ID" value="ODV91391.1"/>
    <property type="molecule type" value="Genomic_DNA"/>
</dbReference>
<dbReference type="GO" id="GO:0000340">
    <property type="term" value="F:RNA 7-methylguanosine cap binding"/>
    <property type="evidence" value="ECO:0007669"/>
    <property type="project" value="InterPro"/>
</dbReference>
<evidence type="ECO:0000256" key="1">
    <source>
        <dbReference type="SAM" id="MobiDB-lite"/>
    </source>
</evidence>
<dbReference type="GO" id="GO:0003729">
    <property type="term" value="F:mRNA binding"/>
    <property type="evidence" value="ECO:0007669"/>
    <property type="project" value="InterPro"/>
</dbReference>
<dbReference type="OrthoDB" id="422106at2759"/>
<evidence type="ECO:0000313" key="3">
    <source>
        <dbReference type="Proteomes" id="UP000095023"/>
    </source>
</evidence>
<feature type="region of interest" description="Disordered" evidence="1">
    <location>
        <begin position="191"/>
        <end position="223"/>
    </location>
</feature>
<dbReference type="AlphaFoldDB" id="A0A1E4TI14"/>
<name>A0A1E4TI14_9ASCO</name>
<feature type="region of interest" description="Disordered" evidence="1">
    <location>
        <begin position="1"/>
        <end position="41"/>
    </location>
</feature>
<dbReference type="PANTHER" id="PTHR16291">
    <property type="entry name" value="NUCLEAR CAP-BINDING PROTEIN SUBUNIT 3"/>
    <property type="match status" value="1"/>
</dbReference>
<accession>A0A1E4TI14</accession>
<gene>
    <name evidence="2" type="ORF">CANCADRAFT_3097</name>
</gene>
<keyword evidence="3" id="KW-1185">Reference proteome</keyword>